<dbReference type="Proteomes" id="UP000027219">
    <property type="component" value="Unassembled WGS sequence"/>
</dbReference>
<organism evidence="9 10">
    <name type="scientific">Vibrio fortis</name>
    <dbReference type="NCBI Taxonomy" id="212667"/>
    <lineage>
        <taxon>Bacteria</taxon>
        <taxon>Pseudomonadati</taxon>
        <taxon>Pseudomonadota</taxon>
        <taxon>Gammaproteobacteria</taxon>
        <taxon>Vibrionales</taxon>
        <taxon>Vibrionaceae</taxon>
        <taxon>Vibrio</taxon>
    </lineage>
</organism>
<dbReference type="EMBL" id="JFFR01000013">
    <property type="protein sequence ID" value="KDN28908.1"/>
    <property type="molecule type" value="Genomic_DNA"/>
</dbReference>
<evidence type="ECO:0000256" key="7">
    <source>
        <dbReference type="ARBA" id="ARBA00023136"/>
    </source>
</evidence>
<dbReference type="GO" id="GO:0006826">
    <property type="term" value="P:iron ion transport"/>
    <property type="evidence" value="ECO:0007669"/>
    <property type="project" value="UniProtKB-KW"/>
</dbReference>
<keyword evidence="4" id="KW-0410">Iron transport</keyword>
<dbReference type="InterPro" id="IPR051535">
    <property type="entry name" value="Siderophore_ABC-ATPase"/>
</dbReference>
<dbReference type="GO" id="GO:0005886">
    <property type="term" value="C:plasma membrane"/>
    <property type="evidence" value="ECO:0007669"/>
    <property type="project" value="UniProtKB-SubCell"/>
</dbReference>
<dbReference type="STRING" id="212667.VFDL14_22600"/>
<dbReference type="InterPro" id="IPR003593">
    <property type="entry name" value="AAA+_ATPase"/>
</dbReference>
<evidence type="ECO:0000256" key="1">
    <source>
        <dbReference type="ARBA" id="ARBA00004202"/>
    </source>
</evidence>
<dbReference type="SMART" id="SM00382">
    <property type="entry name" value="AAA"/>
    <property type="match status" value="1"/>
</dbReference>
<proteinExistence type="predicted"/>
<dbReference type="Gene3D" id="3.40.50.300">
    <property type="entry name" value="P-loop containing nucleotide triphosphate hydrolases"/>
    <property type="match status" value="2"/>
</dbReference>
<dbReference type="PANTHER" id="PTHR42771:SF2">
    <property type="entry name" value="IRON(3+)-HYDROXAMATE IMPORT ATP-BINDING PROTEIN FHUC"/>
    <property type="match status" value="1"/>
</dbReference>
<dbReference type="InterPro" id="IPR038729">
    <property type="entry name" value="Rad50/SbcC_AAA"/>
</dbReference>
<accession>A0A066UXD1</accession>
<evidence type="ECO:0000256" key="2">
    <source>
        <dbReference type="ARBA" id="ARBA00022448"/>
    </source>
</evidence>
<evidence type="ECO:0000256" key="4">
    <source>
        <dbReference type="ARBA" id="ARBA00022496"/>
    </source>
</evidence>
<comment type="caution">
    <text evidence="9">The sequence shown here is derived from an EMBL/GenBank/DDBJ whole genome shotgun (WGS) entry which is preliminary data.</text>
</comment>
<dbReference type="SUPFAM" id="SSF52540">
    <property type="entry name" value="P-loop containing nucleoside triphosphate hydrolases"/>
    <property type="match status" value="1"/>
</dbReference>
<dbReference type="RefSeq" id="WP_032550779.1">
    <property type="nucleotide sequence ID" value="NZ_JBEEAX010000005.1"/>
</dbReference>
<evidence type="ECO:0000256" key="5">
    <source>
        <dbReference type="ARBA" id="ARBA00023004"/>
    </source>
</evidence>
<keyword evidence="10" id="KW-1185">Reference proteome</keyword>
<evidence type="ECO:0000256" key="6">
    <source>
        <dbReference type="ARBA" id="ARBA00023065"/>
    </source>
</evidence>
<keyword evidence="6" id="KW-0406">Ion transport</keyword>
<comment type="subcellular location">
    <subcellularLocation>
        <location evidence="1">Cell membrane</location>
        <topology evidence="1">Peripheral membrane protein</topology>
    </subcellularLocation>
</comment>
<keyword evidence="2" id="KW-0813">Transport</keyword>
<dbReference type="OrthoDB" id="9784297at2"/>
<name>A0A066UXD1_9VIBR</name>
<evidence type="ECO:0000313" key="10">
    <source>
        <dbReference type="Proteomes" id="UP000027219"/>
    </source>
</evidence>
<dbReference type="AlphaFoldDB" id="A0A066UXD1"/>
<evidence type="ECO:0000313" key="9">
    <source>
        <dbReference type="EMBL" id="KDN28908.1"/>
    </source>
</evidence>
<sequence>MSFEDRPYLREIQLKRDNISDFESYPFSIPAVKELDHLEFHPDVTFFVGENGTGKSTLIEAIAVSQGFNPEGGTKNSTFSTSRTHSELHEFIKPIKSFKHPRDGYFLRAESFYNVATLMDETGYLQGYGGRSLHQQSHGESFMATLTNKLRGNGLYIMDEPEAALSPARQMAAVSAIHQLVEENSQFIIATHSPILLAYPRAKIYQFSNTGIYEVAYEDTEHYAITKDFLNHHQQMMKILMED</sequence>
<reference evidence="9 10" key="1">
    <citation type="submission" date="2014-02" db="EMBL/GenBank/DDBJ databases">
        <title>Vibrio fortis Dalian14 Genome Sequencing.</title>
        <authorList>
            <person name="Wang Y."/>
            <person name="Song L."/>
            <person name="Liu G."/>
            <person name="Ding J."/>
        </authorList>
    </citation>
    <scope>NUCLEOTIDE SEQUENCE [LARGE SCALE GENOMIC DNA]</scope>
    <source>
        <strain evidence="9 10">Dalian14</strain>
    </source>
</reference>
<evidence type="ECO:0000256" key="3">
    <source>
        <dbReference type="ARBA" id="ARBA00022475"/>
    </source>
</evidence>
<dbReference type="InterPro" id="IPR027417">
    <property type="entry name" value="P-loop_NTPase"/>
</dbReference>
<evidence type="ECO:0000259" key="8">
    <source>
        <dbReference type="SMART" id="SM00382"/>
    </source>
</evidence>
<protein>
    <recommendedName>
        <fullName evidence="8">AAA+ ATPase domain-containing protein</fullName>
    </recommendedName>
</protein>
<keyword evidence="3" id="KW-1003">Cell membrane</keyword>
<dbReference type="Pfam" id="PF13476">
    <property type="entry name" value="AAA_23"/>
    <property type="match status" value="1"/>
</dbReference>
<gene>
    <name evidence="9" type="ORF">VFDL14_22600</name>
</gene>
<dbReference type="CDD" id="cd00267">
    <property type="entry name" value="ABC_ATPase"/>
    <property type="match status" value="1"/>
</dbReference>
<keyword evidence="7" id="KW-0472">Membrane</keyword>
<dbReference type="PANTHER" id="PTHR42771">
    <property type="entry name" value="IRON(3+)-HYDROXAMATE IMPORT ATP-BINDING PROTEIN FHUC"/>
    <property type="match status" value="1"/>
</dbReference>
<keyword evidence="5" id="KW-0408">Iron</keyword>
<feature type="domain" description="AAA+ ATPase" evidence="8">
    <location>
        <begin position="41"/>
        <end position="211"/>
    </location>
</feature>
<dbReference type="GO" id="GO:0016887">
    <property type="term" value="F:ATP hydrolysis activity"/>
    <property type="evidence" value="ECO:0007669"/>
    <property type="project" value="InterPro"/>
</dbReference>
<dbReference type="GO" id="GO:0006302">
    <property type="term" value="P:double-strand break repair"/>
    <property type="evidence" value="ECO:0007669"/>
    <property type="project" value="InterPro"/>
</dbReference>